<gene>
    <name evidence="14" type="primary">KNAG0D02670</name>
    <name evidence="14" type="ordered locus">KNAG_0D02670</name>
</gene>
<dbReference type="GO" id="GO:0099115">
    <property type="term" value="C:chromosome, subtelomeric region"/>
    <property type="evidence" value="ECO:0007669"/>
    <property type="project" value="EnsemblFungi"/>
</dbReference>
<feature type="binding site" evidence="9">
    <location>
        <begin position="36"/>
        <end position="40"/>
    </location>
    <ligand>
        <name>NAD(+)</name>
        <dbReference type="ChEBI" id="CHEBI:57540"/>
    </ligand>
</feature>
<dbReference type="GO" id="GO:0008270">
    <property type="term" value="F:zinc ion binding"/>
    <property type="evidence" value="ECO:0007669"/>
    <property type="project" value="UniProtKB-UniRule"/>
</dbReference>
<comment type="similarity">
    <text evidence="1 7">Belongs to the sirtuin family. Class I subfamily.</text>
</comment>
<feature type="binding site" evidence="10 11">
    <location>
        <position position="149"/>
    </location>
    <ligand>
        <name>Zn(2+)</name>
        <dbReference type="ChEBI" id="CHEBI:29105"/>
    </ligand>
</feature>
<feature type="compositionally biased region" description="Basic and acidic residues" evidence="12">
    <location>
        <begin position="346"/>
        <end position="411"/>
    </location>
</feature>
<dbReference type="RefSeq" id="XP_022464262.1">
    <property type="nucleotide sequence ID" value="XM_022607692.1"/>
</dbReference>
<feature type="binding site" evidence="9">
    <location>
        <begin position="46"/>
        <end position="48"/>
    </location>
    <ligand>
        <name>NAD(+)</name>
        <dbReference type="ChEBI" id="CHEBI:57540"/>
    </ligand>
</feature>
<evidence type="ECO:0000256" key="1">
    <source>
        <dbReference type="ARBA" id="ARBA00006924"/>
    </source>
</evidence>
<dbReference type="OrthoDB" id="420264at2759"/>
<keyword evidence="2" id="KW-0678">Repressor</keyword>
<feature type="binding site" evidence="9">
    <location>
        <begin position="224"/>
        <end position="225"/>
    </location>
    <ligand>
        <name>NAD(+)</name>
        <dbReference type="ChEBI" id="CHEBI:57540"/>
    </ligand>
</feature>
<dbReference type="GO" id="GO:0000183">
    <property type="term" value="P:rDNA heterochromatin formation"/>
    <property type="evidence" value="ECO:0007669"/>
    <property type="project" value="EnsemblFungi"/>
</dbReference>
<evidence type="ECO:0000256" key="4">
    <source>
        <dbReference type="ARBA" id="ARBA00022723"/>
    </source>
</evidence>
<dbReference type="PIRSF" id="PIRSF037938">
    <property type="entry name" value="SIR2_euk"/>
    <property type="match status" value="1"/>
</dbReference>
<dbReference type="SUPFAM" id="SSF52467">
    <property type="entry name" value="DHS-like NAD/FAD-binding domain"/>
    <property type="match status" value="1"/>
</dbReference>
<evidence type="ECO:0000256" key="12">
    <source>
        <dbReference type="SAM" id="MobiDB-lite"/>
    </source>
</evidence>
<keyword evidence="4 7" id="KW-0479">Metal-binding</keyword>
<dbReference type="EC" id="2.3.1.286" evidence="7"/>
<dbReference type="CDD" id="cd01408">
    <property type="entry name" value="SIRT1"/>
    <property type="match status" value="1"/>
</dbReference>
<dbReference type="InterPro" id="IPR026591">
    <property type="entry name" value="Sirtuin_cat_small_dom_sf"/>
</dbReference>
<dbReference type="Gene3D" id="3.40.50.1220">
    <property type="entry name" value="TPP-binding domain"/>
    <property type="match status" value="1"/>
</dbReference>
<dbReference type="InterPro" id="IPR026590">
    <property type="entry name" value="Ssirtuin_cat_dom"/>
</dbReference>
<evidence type="ECO:0000256" key="5">
    <source>
        <dbReference type="ARBA" id="ARBA00022833"/>
    </source>
</evidence>
<evidence type="ECO:0000256" key="7">
    <source>
        <dbReference type="PIRNR" id="PIRNR037938"/>
    </source>
</evidence>
<dbReference type="GO" id="GO:0005737">
    <property type="term" value="C:cytoplasm"/>
    <property type="evidence" value="ECO:0007669"/>
    <property type="project" value="EnsemblFungi"/>
</dbReference>
<evidence type="ECO:0000256" key="2">
    <source>
        <dbReference type="ARBA" id="ARBA00022491"/>
    </source>
</evidence>
<dbReference type="GeneID" id="34525705"/>
<feature type="binding site" evidence="9">
    <location>
        <begin position="118"/>
        <end position="121"/>
    </location>
    <ligand>
        <name>NAD(+)</name>
        <dbReference type="ChEBI" id="CHEBI:57540"/>
    </ligand>
</feature>
<feature type="binding site" evidence="9">
    <location>
        <begin position="248"/>
        <end position="250"/>
    </location>
    <ligand>
        <name>NAD(+)</name>
        <dbReference type="ChEBI" id="CHEBI:57540"/>
    </ligand>
</feature>
<evidence type="ECO:0000256" key="8">
    <source>
        <dbReference type="PIRSR" id="PIRSR037938-1"/>
    </source>
</evidence>
<keyword evidence="15" id="KW-1185">Reference proteome</keyword>
<feature type="binding site" evidence="10 11">
    <location>
        <position position="175"/>
    </location>
    <ligand>
        <name>Zn(2+)</name>
        <dbReference type="ChEBI" id="CHEBI:29105"/>
    </ligand>
</feature>
<evidence type="ECO:0000259" key="13">
    <source>
        <dbReference type="PROSITE" id="PS50305"/>
    </source>
</evidence>
<evidence type="ECO:0000256" key="11">
    <source>
        <dbReference type="PROSITE-ProRule" id="PRU00236"/>
    </source>
</evidence>
<dbReference type="Pfam" id="PF02146">
    <property type="entry name" value="SIR2"/>
    <property type="match status" value="1"/>
</dbReference>
<reference evidence="14 15" key="1">
    <citation type="journal article" date="2011" name="Proc. Natl. Acad. Sci. U.S.A.">
        <title>Evolutionary erosion of yeast sex chromosomes by mating-type switching accidents.</title>
        <authorList>
            <person name="Gordon J.L."/>
            <person name="Armisen D."/>
            <person name="Proux-Wera E."/>
            <person name="Oheigeartaigh S.S."/>
            <person name="Byrne K.P."/>
            <person name="Wolfe K.H."/>
        </authorList>
    </citation>
    <scope>NUCLEOTIDE SEQUENCE [LARGE SCALE GENOMIC DNA]</scope>
    <source>
        <strain evidence="15">ATCC MYA-139 / BCRC 22969 / CBS 8797 / CCRC 22969 / KCTC 17520 / NBRC 10181 / NCYC 3082</strain>
    </source>
</reference>
<name>J7S6Z8_HUIN7</name>
<dbReference type="Gene3D" id="3.30.1600.10">
    <property type="entry name" value="SIR2/SIRT2 'Small Domain"/>
    <property type="match status" value="1"/>
</dbReference>
<evidence type="ECO:0000313" key="15">
    <source>
        <dbReference type="Proteomes" id="UP000006310"/>
    </source>
</evidence>
<sequence>MKYLVQHDDANLKAVKKLGFLLRKTSGANVIFMVGAGISTSCGIPDFRSPETGLYRNLAKLNLPFAEAVFDIDFFEENPKPFYTLAKELYPGKFKPSKFHFFMKLFQDENRLRRIYTQNIDTLEAQAGINAEYIVEAHGNFASNHCIKCKKQFPMNYFKEKLDFKTEDSIDFARCDHCKSLIKPNIVFFGENLPARFFDTWEDDLETLEDKSSASEYIVIVAGTSLAVYPFASLPHEVPAKIRRILINKEMVGSFAQEKRKTDLMFKGSTDDAAQRLAEEMGWSEKLKKLCNEFEIKQIDTKKEISEVMSEMKKLTINKDESDNEKPEAIEISEKLGKLGLSSTPVKEEPESSKKDVLKEAKDKTEPNEISDSLKEEASTESSLDKLEEHKSPHNESESSNKEEKVSNQPT</sequence>
<feature type="active site" description="Proton acceptor" evidence="8 11">
    <location>
        <position position="138"/>
    </location>
</feature>
<keyword evidence="3 7" id="KW-0808">Transferase</keyword>
<evidence type="ECO:0000313" key="14">
    <source>
        <dbReference type="EMBL" id="CCK70016.1"/>
    </source>
</evidence>
<dbReference type="PANTHER" id="PTHR11085:SF6">
    <property type="entry name" value="NAD-DEPENDENT PROTEIN DEACETYLASE SIRTUIN-2"/>
    <property type="match status" value="1"/>
</dbReference>
<protein>
    <recommendedName>
        <fullName evidence="7">NAD-dependent protein deacetylase</fullName>
        <ecNumber evidence="7">2.3.1.286</ecNumber>
    </recommendedName>
</protein>
<evidence type="ECO:0000256" key="10">
    <source>
        <dbReference type="PIRSR" id="PIRSR037938-3"/>
    </source>
</evidence>
<dbReference type="eggNOG" id="KOG2682">
    <property type="taxonomic scope" value="Eukaryota"/>
</dbReference>
<dbReference type="KEGG" id="kng:KNAG_0D02670"/>
<feature type="domain" description="Deacetylase sirtuin-type" evidence="13">
    <location>
        <begin position="5"/>
        <end position="284"/>
    </location>
</feature>
<dbReference type="PROSITE" id="PS50305">
    <property type="entry name" value="SIRTUIN"/>
    <property type="match status" value="1"/>
</dbReference>
<comment type="cofactor">
    <cofactor evidence="10">
        <name>Zn(2+)</name>
        <dbReference type="ChEBI" id="CHEBI:29105"/>
    </cofactor>
    <text evidence="10">Binds 1 zinc ion per subunit.</text>
</comment>
<dbReference type="GO" id="GO:0045950">
    <property type="term" value="P:negative regulation of mitotic recombination"/>
    <property type="evidence" value="ECO:0007669"/>
    <property type="project" value="EnsemblFungi"/>
</dbReference>
<dbReference type="GO" id="GO:0005721">
    <property type="term" value="C:pericentric heterochromatin"/>
    <property type="evidence" value="ECO:0007669"/>
    <property type="project" value="EnsemblFungi"/>
</dbReference>
<reference evidence="15" key="2">
    <citation type="submission" date="2012-08" db="EMBL/GenBank/DDBJ databases">
        <title>Genome sequence of Kazachstania naganishii.</title>
        <authorList>
            <person name="Gordon J.L."/>
            <person name="Armisen D."/>
            <person name="Proux-Wera E."/>
            <person name="OhEigeartaigh S.S."/>
            <person name="Byrne K.P."/>
            <person name="Wolfe K.H."/>
        </authorList>
    </citation>
    <scope>NUCLEOTIDE SEQUENCE [LARGE SCALE GENOMIC DNA]</scope>
    <source>
        <strain evidence="15">ATCC MYA-139 / BCRC 22969 / CBS 8797 / CCRC 22969 / KCTC 17520 / NBRC 10181 / NCYC 3082</strain>
    </source>
</reference>
<dbReference type="GO" id="GO:0070403">
    <property type="term" value="F:NAD+ binding"/>
    <property type="evidence" value="ECO:0007669"/>
    <property type="project" value="UniProtKB-UniRule"/>
</dbReference>
<feature type="binding site" evidence="10 11">
    <location>
        <position position="146"/>
    </location>
    <ligand>
        <name>Zn(2+)</name>
        <dbReference type="ChEBI" id="CHEBI:29105"/>
    </ligand>
</feature>
<evidence type="ECO:0000256" key="6">
    <source>
        <dbReference type="ARBA" id="ARBA00023027"/>
    </source>
</evidence>
<keyword evidence="6 7" id="KW-0520">NAD</keyword>
<dbReference type="GO" id="GO:0031934">
    <property type="term" value="C:mating-type region heterochromatin"/>
    <property type="evidence" value="ECO:0007669"/>
    <property type="project" value="EnsemblFungi"/>
</dbReference>
<comment type="catalytic activity">
    <reaction evidence="7">
        <text>N(6)-acetyl-L-lysyl-[protein] + NAD(+) + H2O = 2''-O-acetyl-ADP-D-ribose + nicotinamide + L-lysyl-[protein]</text>
        <dbReference type="Rhea" id="RHEA:43636"/>
        <dbReference type="Rhea" id="RHEA-COMP:9752"/>
        <dbReference type="Rhea" id="RHEA-COMP:10731"/>
        <dbReference type="ChEBI" id="CHEBI:15377"/>
        <dbReference type="ChEBI" id="CHEBI:17154"/>
        <dbReference type="ChEBI" id="CHEBI:29969"/>
        <dbReference type="ChEBI" id="CHEBI:57540"/>
        <dbReference type="ChEBI" id="CHEBI:61930"/>
        <dbReference type="ChEBI" id="CHEBI:83767"/>
        <dbReference type="EC" id="2.3.1.286"/>
    </reaction>
</comment>
<dbReference type="GO" id="GO:0005634">
    <property type="term" value="C:nucleus"/>
    <property type="evidence" value="ECO:0007669"/>
    <property type="project" value="EnsemblFungi"/>
</dbReference>
<dbReference type="GO" id="GO:0031508">
    <property type="term" value="P:pericentric heterochromatin formation"/>
    <property type="evidence" value="ECO:0007669"/>
    <property type="project" value="EnsemblFungi"/>
</dbReference>
<dbReference type="GO" id="GO:0046970">
    <property type="term" value="F:histone H4K16 deacetylase activity, NAD-dependent"/>
    <property type="evidence" value="ECO:0007669"/>
    <property type="project" value="EnsemblFungi"/>
</dbReference>
<organism evidence="14 15">
    <name type="scientific">Huiozyma naganishii (strain ATCC MYA-139 / BCRC 22969 / CBS 8797 / KCTC 17520 / NBRC 10181 / NCYC 3082 / Yp74L-3)</name>
    <name type="common">Yeast</name>
    <name type="synonym">Kazachstania naganishii</name>
    <dbReference type="NCBI Taxonomy" id="1071383"/>
    <lineage>
        <taxon>Eukaryota</taxon>
        <taxon>Fungi</taxon>
        <taxon>Dikarya</taxon>
        <taxon>Ascomycota</taxon>
        <taxon>Saccharomycotina</taxon>
        <taxon>Saccharomycetes</taxon>
        <taxon>Saccharomycetales</taxon>
        <taxon>Saccharomycetaceae</taxon>
        <taxon>Huiozyma</taxon>
    </lineage>
</organism>
<dbReference type="InterPro" id="IPR003000">
    <property type="entry name" value="Sirtuin"/>
</dbReference>
<proteinExistence type="inferred from homology"/>
<dbReference type="AlphaFoldDB" id="J7S6Z8"/>
<dbReference type="InterPro" id="IPR050134">
    <property type="entry name" value="NAD-dep_sirtuin_deacylases"/>
</dbReference>
<evidence type="ECO:0000256" key="3">
    <source>
        <dbReference type="ARBA" id="ARBA00022679"/>
    </source>
</evidence>
<dbReference type="STRING" id="1071383.J7S6Z8"/>
<dbReference type="OMA" id="ATHSCID"/>
<dbReference type="InterPro" id="IPR029035">
    <property type="entry name" value="DHS-like_NAD/FAD-binding_dom"/>
</dbReference>
<evidence type="ECO:0000256" key="9">
    <source>
        <dbReference type="PIRSR" id="PIRSR037938-2"/>
    </source>
</evidence>
<feature type="binding site" evidence="10 11">
    <location>
        <position position="178"/>
    </location>
    <ligand>
        <name>Zn(2+)</name>
        <dbReference type="ChEBI" id="CHEBI:29105"/>
    </ligand>
</feature>
<accession>J7S6Z8</accession>
<keyword evidence="5 7" id="KW-0862">Zinc</keyword>
<dbReference type="GO" id="GO:0033553">
    <property type="term" value="C:rDNA heterochromatin"/>
    <property type="evidence" value="ECO:0007669"/>
    <property type="project" value="EnsemblFungi"/>
</dbReference>
<dbReference type="Proteomes" id="UP000006310">
    <property type="component" value="Chromosome 4"/>
</dbReference>
<dbReference type="PANTHER" id="PTHR11085">
    <property type="entry name" value="NAD-DEPENDENT PROTEIN DEACYLASE SIRTUIN-5, MITOCHONDRIAL-RELATED"/>
    <property type="match status" value="1"/>
</dbReference>
<dbReference type="EMBL" id="HE978317">
    <property type="protein sequence ID" value="CCK70016.1"/>
    <property type="molecule type" value="Genomic_DNA"/>
</dbReference>
<dbReference type="InterPro" id="IPR017328">
    <property type="entry name" value="Sirtuin_class_I"/>
</dbReference>
<feature type="region of interest" description="Disordered" evidence="12">
    <location>
        <begin position="334"/>
        <end position="411"/>
    </location>
</feature>
<dbReference type="HOGENOM" id="CLU_023643_7_2_1"/>